<keyword evidence="1" id="KW-0812">Transmembrane</keyword>
<keyword evidence="2" id="KW-0808">Transferase</keyword>
<dbReference type="GO" id="GO:0032259">
    <property type="term" value="P:methylation"/>
    <property type="evidence" value="ECO:0007669"/>
    <property type="project" value="UniProtKB-KW"/>
</dbReference>
<reference evidence="2 3" key="1">
    <citation type="journal article" date="2022" name="Microbiol. Resour. Announc.">
        <title>Complete Genome Sequence of Mesorhizobium ciceri Strain R30, a Rhizobium Used as a Commercial Inoculant for Chickpea in Argentina.</title>
        <authorList>
            <person name="Foresto E."/>
            <person name="Revale S."/>
            <person name="Primo E."/>
            <person name="Nievas F."/>
            <person name="Carezzano E."/>
            <person name="Puente M."/>
            <person name="Alzari P."/>
            <person name="Mart M."/>
            <person name="Ben-Assaya M."/>
            <person name="Mornico D."/>
            <person name="Santoro M."/>
            <person name="Mart F."/>
            <person name="Giordano W."/>
            <person name="Bogino P."/>
        </authorList>
    </citation>
    <scope>NUCLEOTIDE SEQUENCE [LARGE SCALE GENOMIC DNA]</scope>
    <source>
        <strain evidence="2 3">R30</strain>
    </source>
</reference>
<keyword evidence="3" id="KW-1185">Reference proteome</keyword>
<dbReference type="RefSeq" id="WP_081714306.1">
    <property type="nucleotide sequence ID" value="NZ_CP088147.1"/>
</dbReference>
<evidence type="ECO:0000313" key="3">
    <source>
        <dbReference type="Proteomes" id="UP001060070"/>
    </source>
</evidence>
<dbReference type="InterPro" id="IPR029063">
    <property type="entry name" value="SAM-dependent_MTases_sf"/>
</dbReference>
<gene>
    <name evidence="2" type="ORF">LRP29_26605</name>
</gene>
<evidence type="ECO:0000256" key="1">
    <source>
        <dbReference type="SAM" id="Phobius"/>
    </source>
</evidence>
<dbReference type="SUPFAM" id="SSF53335">
    <property type="entry name" value="S-adenosyl-L-methionine-dependent methyltransferases"/>
    <property type="match status" value="1"/>
</dbReference>
<feature type="transmembrane region" description="Helical" evidence="1">
    <location>
        <begin position="231"/>
        <end position="253"/>
    </location>
</feature>
<sequence>MSNPSGRRSPNETGGEAVSILRKFVRANVAVSEFLDRALPRRLRIDGNRTFATEIAPPLLTSNARVYDLGGGARPFVSLSEKRRLRLFVVGLDLDAEELSKAPRGIYDEEIEADLTSFRGRGDADVVICQATLEHVRDGEGALRGIASCVKPGGVVAIFSPSRNAVFARLNRVLPEGMKRRLLFAIYPEKGMGHDGFPAFYDKCLPSDVETIAKRNDLELVERRLFWKSSYFYFFVPAFLAWRIWLGVSALLLRKDAAETYAYVFRRKQ</sequence>
<dbReference type="Pfam" id="PF13489">
    <property type="entry name" value="Methyltransf_23"/>
    <property type="match status" value="1"/>
</dbReference>
<proteinExistence type="predicted"/>
<accession>A0AB38T8W7</accession>
<organism evidence="2 3">
    <name type="scientific">Mesorhizobium ciceri</name>
    <dbReference type="NCBI Taxonomy" id="39645"/>
    <lineage>
        <taxon>Bacteria</taxon>
        <taxon>Pseudomonadati</taxon>
        <taxon>Pseudomonadota</taxon>
        <taxon>Alphaproteobacteria</taxon>
        <taxon>Hyphomicrobiales</taxon>
        <taxon>Phyllobacteriaceae</taxon>
        <taxon>Mesorhizobium</taxon>
    </lineage>
</organism>
<dbReference type="GO" id="GO:0008168">
    <property type="term" value="F:methyltransferase activity"/>
    <property type="evidence" value="ECO:0007669"/>
    <property type="project" value="UniProtKB-KW"/>
</dbReference>
<keyword evidence="1" id="KW-1133">Transmembrane helix</keyword>
<keyword evidence="2" id="KW-0489">Methyltransferase</keyword>
<dbReference type="Gene3D" id="3.40.50.150">
    <property type="entry name" value="Vaccinia Virus protein VP39"/>
    <property type="match status" value="1"/>
</dbReference>
<protein>
    <submittedName>
        <fullName evidence="2">Class I SAM-dependent methyltransferase</fullName>
    </submittedName>
</protein>
<name>A0AB38T8W7_9HYPH</name>
<dbReference type="AlphaFoldDB" id="A0AB38T8W7"/>
<evidence type="ECO:0000313" key="2">
    <source>
        <dbReference type="EMBL" id="UTU51008.1"/>
    </source>
</evidence>
<dbReference type="EMBL" id="CP088147">
    <property type="protein sequence ID" value="UTU51008.1"/>
    <property type="molecule type" value="Genomic_DNA"/>
</dbReference>
<dbReference type="Proteomes" id="UP001060070">
    <property type="component" value="Chromosome"/>
</dbReference>
<keyword evidence="1" id="KW-0472">Membrane</keyword>